<evidence type="ECO:0000259" key="6">
    <source>
        <dbReference type="Pfam" id="PF03446"/>
    </source>
</evidence>
<feature type="domain" description="3-hydroxyisobutyrate dehydrogenase-like NAD-binding" evidence="7">
    <location>
        <begin position="165"/>
        <end position="292"/>
    </location>
</feature>
<evidence type="ECO:0000256" key="2">
    <source>
        <dbReference type="ARBA" id="ARBA00022456"/>
    </source>
</evidence>
<keyword evidence="2 5" id="KW-0101">Branched-chain amino acid catabolism</keyword>
<gene>
    <name evidence="8" type="primary">mmsB</name>
    <name evidence="8" type="ORF">QO033_24330</name>
</gene>
<comment type="pathway">
    <text evidence="5">Amino-acid degradation; L-valine degradation.</text>
</comment>
<dbReference type="Pfam" id="PF14833">
    <property type="entry name" value="NAD_binding_11"/>
    <property type="match status" value="1"/>
</dbReference>
<keyword evidence="9" id="KW-1185">Reference proteome</keyword>
<dbReference type="PROSITE" id="PS00895">
    <property type="entry name" value="3_HYDROXYISOBUT_DH"/>
    <property type="match status" value="1"/>
</dbReference>
<dbReference type="InterPro" id="IPR013328">
    <property type="entry name" value="6PGD_dom2"/>
</dbReference>
<dbReference type="SUPFAM" id="SSF48179">
    <property type="entry name" value="6-phosphogluconate dehydrogenase C-terminal domain-like"/>
    <property type="match status" value="1"/>
</dbReference>
<comment type="similarity">
    <text evidence="1 5">Belongs to the HIBADH-related family.</text>
</comment>
<comment type="caution">
    <text evidence="8">The sequence shown here is derived from an EMBL/GenBank/DDBJ whole genome shotgun (WGS) entry which is preliminary data.</text>
</comment>
<evidence type="ECO:0000256" key="3">
    <source>
        <dbReference type="ARBA" id="ARBA00023002"/>
    </source>
</evidence>
<comment type="catalytic activity">
    <reaction evidence="5">
        <text>3-hydroxy-2-methylpropanoate + NAD(+) = 2-methyl-3-oxopropanoate + NADH + H(+)</text>
        <dbReference type="Rhea" id="RHEA:17681"/>
        <dbReference type="ChEBI" id="CHEBI:11805"/>
        <dbReference type="ChEBI" id="CHEBI:15378"/>
        <dbReference type="ChEBI" id="CHEBI:57540"/>
        <dbReference type="ChEBI" id="CHEBI:57700"/>
        <dbReference type="ChEBI" id="CHEBI:57945"/>
        <dbReference type="EC" id="1.1.1.31"/>
    </reaction>
</comment>
<feature type="domain" description="6-phosphogluconate dehydrogenase NADP-binding" evidence="6">
    <location>
        <begin position="4"/>
        <end position="162"/>
    </location>
</feature>
<dbReference type="InterPro" id="IPR002204">
    <property type="entry name" value="3-OH-isobutyrate_DH-rel_CS"/>
</dbReference>
<dbReference type="Proteomes" id="UP001243757">
    <property type="component" value="Unassembled WGS sequence"/>
</dbReference>
<dbReference type="RefSeq" id="WP_284483331.1">
    <property type="nucleotide sequence ID" value="NZ_JASNJD010000034.1"/>
</dbReference>
<protein>
    <recommendedName>
        <fullName evidence="5">3-hydroxyisobutyrate dehydrogenase</fullName>
        <shortName evidence="5">HIBADH</shortName>
        <ecNumber evidence="5">1.1.1.31</ecNumber>
    </recommendedName>
</protein>
<evidence type="ECO:0000256" key="1">
    <source>
        <dbReference type="ARBA" id="ARBA00009080"/>
    </source>
</evidence>
<dbReference type="InterPro" id="IPR008927">
    <property type="entry name" value="6-PGluconate_DH-like_C_sf"/>
</dbReference>
<dbReference type="SUPFAM" id="SSF51735">
    <property type="entry name" value="NAD(P)-binding Rossmann-fold domains"/>
    <property type="match status" value="1"/>
</dbReference>
<dbReference type="EC" id="1.1.1.31" evidence="5"/>
<evidence type="ECO:0000256" key="5">
    <source>
        <dbReference type="RuleBase" id="RU910714"/>
    </source>
</evidence>
<evidence type="ECO:0000313" key="9">
    <source>
        <dbReference type="Proteomes" id="UP001243757"/>
    </source>
</evidence>
<dbReference type="PANTHER" id="PTHR22981">
    <property type="entry name" value="3-HYDROXYISOBUTYRATE DEHYDROGENASE-RELATED"/>
    <property type="match status" value="1"/>
</dbReference>
<evidence type="ECO:0000259" key="7">
    <source>
        <dbReference type="Pfam" id="PF14833"/>
    </source>
</evidence>
<sequence>MRAGFIGLGTMGRFMAANLCRDGHQVRVYNRSEGPRAELRDLGATVCETPTGVIEDCDVVFTMLPDGAVVSSILAGENGLFAASAGTGRVFVDSSTIAPGTARELGAEAARYGVSFMDAPVSGGPAGAETGNLVFMVGGSDADLERVRPVFDTMGRKVFHTGPVGNGQSAKVCNNMLAATIMAATSETLSLGERLGLDPDLLSEILANSSGGSTLLQTWNPFPAIVPNAPSSRDYEGGFQMKLMVKDIRLALDEARLSEAPVPMGSAAHALYVFKANTDAAAAIKDYSKVIEIFRAKKADAAA</sequence>
<dbReference type="Gene3D" id="1.10.1040.10">
    <property type="entry name" value="N-(1-d-carboxylethyl)-l-norvaline Dehydrogenase, domain 2"/>
    <property type="match status" value="1"/>
</dbReference>
<dbReference type="Gene3D" id="3.40.50.720">
    <property type="entry name" value="NAD(P)-binding Rossmann-like Domain"/>
    <property type="match status" value="1"/>
</dbReference>
<accession>A0ABT7F874</accession>
<evidence type="ECO:0000256" key="4">
    <source>
        <dbReference type="ARBA" id="ARBA00023027"/>
    </source>
</evidence>
<organism evidence="8 9">
    <name type="scientific">Pseudodonghicola flavimaris</name>
    <dbReference type="NCBI Taxonomy" id="3050036"/>
    <lineage>
        <taxon>Bacteria</taxon>
        <taxon>Pseudomonadati</taxon>
        <taxon>Pseudomonadota</taxon>
        <taxon>Alphaproteobacteria</taxon>
        <taxon>Rhodobacterales</taxon>
        <taxon>Paracoccaceae</taxon>
        <taxon>Pseudodonghicola</taxon>
    </lineage>
</organism>
<dbReference type="PIRSF" id="PIRSF000103">
    <property type="entry name" value="HIBADH"/>
    <property type="match status" value="1"/>
</dbReference>
<dbReference type="EMBL" id="JASNJD010000034">
    <property type="protein sequence ID" value="MDK3020814.1"/>
    <property type="molecule type" value="Genomic_DNA"/>
</dbReference>
<name>A0ABT7F874_9RHOB</name>
<dbReference type="InterPro" id="IPR036291">
    <property type="entry name" value="NAD(P)-bd_dom_sf"/>
</dbReference>
<proteinExistence type="inferred from homology"/>
<dbReference type="NCBIfam" id="TIGR01692">
    <property type="entry name" value="HIBADH"/>
    <property type="match status" value="1"/>
</dbReference>
<reference evidence="8 9" key="1">
    <citation type="submission" date="2023-05" db="EMBL/GenBank/DDBJ databases">
        <title>Pseudodonghicola sp. nov.</title>
        <authorList>
            <person name="Huang J."/>
        </authorList>
    </citation>
    <scope>NUCLEOTIDE SEQUENCE [LARGE SCALE GENOMIC DNA]</scope>
    <source>
        <strain evidence="8 9">IC7</strain>
    </source>
</reference>
<dbReference type="GO" id="GO:0008442">
    <property type="term" value="F:3-hydroxyisobutyrate dehydrogenase activity"/>
    <property type="evidence" value="ECO:0007669"/>
    <property type="project" value="UniProtKB-EC"/>
</dbReference>
<keyword evidence="3 5" id="KW-0560">Oxidoreductase</keyword>
<dbReference type="InterPro" id="IPR029154">
    <property type="entry name" value="HIBADH-like_NADP-bd"/>
</dbReference>
<dbReference type="Pfam" id="PF03446">
    <property type="entry name" value="NAD_binding_2"/>
    <property type="match status" value="1"/>
</dbReference>
<evidence type="ECO:0000313" key="8">
    <source>
        <dbReference type="EMBL" id="MDK3020814.1"/>
    </source>
</evidence>
<keyword evidence="4 5" id="KW-0520">NAD</keyword>
<dbReference type="InterPro" id="IPR015815">
    <property type="entry name" value="HIBADH-related"/>
</dbReference>
<dbReference type="PANTHER" id="PTHR22981:SF7">
    <property type="entry name" value="3-HYDROXYISOBUTYRATE DEHYDROGENASE, MITOCHONDRIAL"/>
    <property type="match status" value="1"/>
</dbReference>
<dbReference type="InterPro" id="IPR011548">
    <property type="entry name" value="HIBADH"/>
</dbReference>
<dbReference type="InterPro" id="IPR006115">
    <property type="entry name" value="6PGDH_NADP-bd"/>
</dbReference>